<comment type="caution">
    <text evidence="1">The sequence shown here is derived from an EMBL/GenBank/DDBJ whole genome shotgun (WGS) entry which is preliminary data.</text>
</comment>
<dbReference type="GO" id="GO:0030139">
    <property type="term" value="C:endocytic vesicle"/>
    <property type="evidence" value="ECO:0007669"/>
    <property type="project" value="TreeGrafter"/>
</dbReference>
<reference evidence="1" key="1">
    <citation type="submission" date="2020-11" db="EMBL/GenBank/DDBJ databases">
        <authorList>
            <consortium name="DOE Joint Genome Institute"/>
            <person name="Ahrendt S."/>
            <person name="Riley R."/>
            <person name="Andreopoulos W."/>
            <person name="Labutti K."/>
            <person name="Pangilinan J."/>
            <person name="Ruiz-Duenas F.J."/>
            <person name="Barrasa J.M."/>
            <person name="Sanchez-Garcia M."/>
            <person name="Camarero S."/>
            <person name="Miyauchi S."/>
            <person name="Serrano A."/>
            <person name="Linde D."/>
            <person name="Babiker R."/>
            <person name="Drula E."/>
            <person name="Ayuso-Fernandez I."/>
            <person name="Pacheco R."/>
            <person name="Padilla G."/>
            <person name="Ferreira P."/>
            <person name="Barriuso J."/>
            <person name="Kellner H."/>
            <person name="Castanera R."/>
            <person name="Alfaro M."/>
            <person name="Ramirez L."/>
            <person name="Pisabarro A.G."/>
            <person name="Kuo A."/>
            <person name="Tritt A."/>
            <person name="Lipzen A."/>
            <person name="He G."/>
            <person name="Yan M."/>
            <person name="Ng V."/>
            <person name="Cullen D."/>
            <person name="Martin F."/>
            <person name="Rosso M.-N."/>
            <person name="Henrissat B."/>
            <person name="Hibbett D."/>
            <person name="Martinez A.T."/>
            <person name="Grigoriev I.V."/>
        </authorList>
    </citation>
    <scope>NUCLEOTIDE SEQUENCE</scope>
    <source>
        <strain evidence="1">ATCC 90797</strain>
    </source>
</reference>
<dbReference type="OrthoDB" id="2991654at2759"/>
<sequence>RGHLLRLAALVSIVKERPLYVSYDISAKVLDMATQLLKRAGDHDLKVAGVEVEVAWTLIASLMSLGPNFVRPHLPQLLVL</sequence>
<proteinExistence type="predicted"/>
<protein>
    <submittedName>
        <fullName evidence="1">Uncharacterized protein</fullName>
    </submittedName>
</protein>
<dbReference type="GO" id="GO:0016020">
    <property type="term" value="C:membrane"/>
    <property type="evidence" value="ECO:0007669"/>
    <property type="project" value="TreeGrafter"/>
</dbReference>
<accession>A0A9P5ZI14</accession>
<evidence type="ECO:0000313" key="2">
    <source>
        <dbReference type="Proteomes" id="UP000807025"/>
    </source>
</evidence>
<keyword evidence="2" id="KW-1185">Reference proteome</keyword>
<name>A0A9P5ZI14_PLEER</name>
<dbReference type="PANTHER" id="PTHR21663">
    <property type="entry name" value="HYPOTHETICAL HEAT DOMAIN-CONTAINING"/>
    <property type="match status" value="1"/>
</dbReference>
<dbReference type="GO" id="GO:0005829">
    <property type="term" value="C:cytosol"/>
    <property type="evidence" value="ECO:0007669"/>
    <property type="project" value="GOC"/>
</dbReference>
<dbReference type="GO" id="GO:0005794">
    <property type="term" value="C:Golgi apparatus"/>
    <property type="evidence" value="ECO:0007669"/>
    <property type="project" value="TreeGrafter"/>
</dbReference>
<organism evidence="1 2">
    <name type="scientific">Pleurotus eryngii</name>
    <name type="common">Boletus of the steppes</name>
    <dbReference type="NCBI Taxonomy" id="5323"/>
    <lineage>
        <taxon>Eukaryota</taxon>
        <taxon>Fungi</taxon>
        <taxon>Dikarya</taxon>
        <taxon>Basidiomycota</taxon>
        <taxon>Agaricomycotina</taxon>
        <taxon>Agaricomycetes</taxon>
        <taxon>Agaricomycetidae</taxon>
        <taxon>Agaricales</taxon>
        <taxon>Pleurotineae</taxon>
        <taxon>Pleurotaceae</taxon>
        <taxon>Pleurotus</taxon>
    </lineage>
</organism>
<feature type="non-terminal residue" evidence="1">
    <location>
        <position position="1"/>
    </location>
</feature>
<dbReference type="AlphaFoldDB" id="A0A9P5ZI14"/>
<evidence type="ECO:0000313" key="1">
    <source>
        <dbReference type="EMBL" id="KAF9486779.1"/>
    </source>
</evidence>
<dbReference type="Proteomes" id="UP000807025">
    <property type="component" value="Unassembled WGS sequence"/>
</dbReference>
<dbReference type="GO" id="GO:0006897">
    <property type="term" value="P:endocytosis"/>
    <property type="evidence" value="ECO:0007669"/>
    <property type="project" value="TreeGrafter"/>
</dbReference>
<dbReference type="InterPro" id="IPR040108">
    <property type="entry name" value="Laa1/Sip1/HEATR5"/>
</dbReference>
<dbReference type="GO" id="GO:0008104">
    <property type="term" value="P:intracellular protein localization"/>
    <property type="evidence" value="ECO:0007669"/>
    <property type="project" value="TreeGrafter"/>
</dbReference>
<dbReference type="PANTHER" id="PTHR21663:SF0">
    <property type="entry name" value="HEAT REPEAT-CONTAINING PROTEIN 5B"/>
    <property type="match status" value="1"/>
</dbReference>
<dbReference type="EMBL" id="MU154935">
    <property type="protein sequence ID" value="KAF9486779.1"/>
    <property type="molecule type" value="Genomic_DNA"/>
</dbReference>
<gene>
    <name evidence="1" type="ORF">BDN71DRAFT_1405708</name>
</gene>
<dbReference type="GO" id="GO:0042147">
    <property type="term" value="P:retrograde transport, endosome to Golgi"/>
    <property type="evidence" value="ECO:0007669"/>
    <property type="project" value="TreeGrafter"/>
</dbReference>